<protein>
    <submittedName>
        <fullName evidence="1">Uncharacterized protein</fullName>
    </submittedName>
</protein>
<comment type="caution">
    <text evidence="1">The sequence shown here is derived from an EMBL/GenBank/DDBJ whole genome shotgun (WGS) entry which is preliminary data.</text>
</comment>
<dbReference type="EMBL" id="CM056743">
    <property type="protein sequence ID" value="KAJ8673403.1"/>
    <property type="molecule type" value="Genomic_DNA"/>
</dbReference>
<evidence type="ECO:0000313" key="2">
    <source>
        <dbReference type="Proteomes" id="UP001239111"/>
    </source>
</evidence>
<organism evidence="1 2">
    <name type="scientific">Eretmocerus hayati</name>
    <dbReference type="NCBI Taxonomy" id="131215"/>
    <lineage>
        <taxon>Eukaryota</taxon>
        <taxon>Metazoa</taxon>
        <taxon>Ecdysozoa</taxon>
        <taxon>Arthropoda</taxon>
        <taxon>Hexapoda</taxon>
        <taxon>Insecta</taxon>
        <taxon>Pterygota</taxon>
        <taxon>Neoptera</taxon>
        <taxon>Endopterygota</taxon>
        <taxon>Hymenoptera</taxon>
        <taxon>Apocrita</taxon>
        <taxon>Proctotrupomorpha</taxon>
        <taxon>Chalcidoidea</taxon>
        <taxon>Aphelinidae</taxon>
        <taxon>Aphelininae</taxon>
        <taxon>Eretmocerus</taxon>
    </lineage>
</organism>
<dbReference type="Proteomes" id="UP001239111">
    <property type="component" value="Chromosome 3"/>
</dbReference>
<gene>
    <name evidence="1" type="ORF">QAD02_004665</name>
</gene>
<reference evidence="1" key="1">
    <citation type="submission" date="2023-04" db="EMBL/GenBank/DDBJ databases">
        <title>A chromosome-level genome assembly of the parasitoid wasp Eretmocerus hayati.</title>
        <authorList>
            <person name="Zhong Y."/>
            <person name="Liu S."/>
            <person name="Liu Y."/>
        </authorList>
    </citation>
    <scope>NUCLEOTIDE SEQUENCE</scope>
    <source>
        <strain evidence="1">ZJU_SS_LIU_2023</strain>
    </source>
</reference>
<keyword evidence="2" id="KW-1185">Reference proteome</keyword>
<name>A0ACC2NQE3_9HYME</name>
<evidence type="ECO:0000313" key="1">
    <source>
        <dbReference type="EMBL" id="KAJ8673403.1"/>
    </source>
</evidence>
<proteinExistence type="predicted"/>
<sequence>MNLQCVITIGANDDVSVQWSTPQNSSSLKISLPQRRSAGVGEEKVYSELFEENLTLDHRGEYICRIKSRNNSYETKAYIYVHEPEVYYLELTSSNKSFVVESGKSVEFSANVSGHRKPEIRWYHPDGSGIIRSSKFHIQHFISKTTLNITNVTVQDIGTFSLEVSNWEKVLNFSLLVIGLDVELKIQPNYTFKENATLLCQVQGYPLANITWFRTKCLHHSHGDCSVAELKSIGGVKK</sequence>
<accession>A0ACC2NQE3</accession>